<protein>
    <recommendedName>
        <fullName evidence="4">Secretin/TonB short N-terminal domain-containing protein</fullName>
    </recommendedName>
</protein>
<name>A0A327R433_9BACT</name>
<dbReference type="AlphaFoldDB" id="A0A327R433"/>
<evidence type="ECO:0000256" key="1">
    <source>
        <dbReference type="SAM" id="SignalP"/>
    </source>
</evidence>
<evidence type="ECO:0000313" key="3">
    <source>
        <dbReference type="Proteomes" id="UP000249547"/>
    </source>
</evidence>
<organism evidence="2 3">
    <name type="scientific">Chitinophaga skermanii</name>
    <dbReference type="NCBI Taxonomy" id="331697"/>
    <lineage>
        <taxon>Bacteria</taxon>
        <taxon>Pseudomonadati</taxon>
        <taxon>Bacteroidota</taxon>
        <taxon>Chitinophagia</taxon>
        <taxon>Chitinophagales</taxon>
        <taxon>Chitinophagaceae</taxon>
        <taxon>Chitinophaga</taxon>
    </lineage>
</organism>
<reference evidence="2 3" key="1">
    <citation type="submission" date="2018-06" db="EMBL/GenBank/DDBJ databases">
        <title>Genomic Encyclopedia of Archaeal and Bacterial Type Strains, Phase II (KMG-II): from individual species to whole genera.</title>
        <authorList>
            <person name="Goeker M."/>
        </authorList>
    </citation>
    <scope>NUCLEOTIDE SEQUENCE [LARGE SCALE GENOMIC DNA]</scope>
    <source>
        <strain evidence="2 3">DSM 23857</strain>
    </source>
</reference>
<dbReference type="RefSeq" id="WP_148707157.1">
    <property type="nucleotide sequence ID" value="NZ_QLLL01000001.1"/>
</dbReference>
<feature type="signal peptide" evidence="1">
    <location>
        <begin position="1"/>
        <end position="25"/>
    </location>
</feature>
<accession>A0A327R433</accession>
<keyword evidence="3" id="KW-1185">Reference proteome</keyword>
<dbReference type="Proteomes" id="UP000249547">
    <property type="component" value="Unassembled WGS sequence"/>
</dbReference>
<dbReference type="EMBL" id="QLLL01000001">
    <property type="protein sequence ID" value="RAJ10712.1"/>
    <property type="molecule type" value="Genomic_DNA"/>
</dbReference>
<feature type="chain" id="PRO_5016434575" description="Secretin/TonB short N-terminal domain-containing protein" evidence="1">
    <location>
        <begin position="26"/>
        <end position="146"/>
    </location>
</feature>
<keyword evidence="1" id="KW-0732">Signal</keyword>
<evidence type="ECO:0000313" key="2">
    <source>
        <dbReference type="EMBL" id="RAJ10712.1"/>
    </source>
</evidence>
<comment type="caution">
    <text evidence="2">The sequence shown here is derived from an EMBL/GenBank/DDBJ whole genome shotgun (WGS) entry which is preliminary data.</text>
</comment>
<sequence>MNPAIKLILVSVLVISFTLMSTVFAQVNSNNRQGEIMVNIPACKVTLKTLFHDIEQQTGMTFFYNNRLVNVDEIIRFSCSNEKLDIVLRRLLHEKGVTWSYMDKEIVLRPITKERTFLQSFGTHEAAGIDLAACDDNNKLVITKIM</sequence>
<evidence type="ECO:0008006" key="4">
    <source>
        <dbReference type="Google" id="ProtNLM"/>
    </source>
</evidence>
<gene>
    <name evidence="2" type="ORF">LX64_00318</name>
</gene>
<proteinExistence type="predicted"/>